<dbReference type="Gene3D" id="2.60.120.260">
    <property type="entry name" value="Galactose-binding domain-like"/>
    <property type="match status" value="1"/>
</dbReference>
<feature type="signal peptide" evidence="1">
    <location>
        <begin position="1"/>
        <end position="25"/>
    </location>
</feature>
<sequence length="174" mass="18015">MALTHRYLLVLLVANILGLVLQVAGVSNQTIDDSNVQFTYSGSWLVNSCSGCSPRPDSGQAFNQTYHTSGDGDGSGSARLVFTGSAIWVYGILAPSGEQGALTITLDAQSPVVYNSTGNSDSTYAYNALFFHASSLQSTVSHTLTLRAGRAGSVLLDCAVVSSDEPTATGTGSP</sequence>
<dbReference type="EMBL" id="JBAHYK010000453">
    <property type="protein sequence ID" value="KAL0573861.1"/>
    <property type="molecule type" value="Genomic_DNA"/>
</dbReference>
<gene>
    <name evidence="2" type="primary">VRG4_3</name>
    <name evidence="2" type="ORF">V5O48_008078</name>
</gene>
<evidence type="ECO:0000313" key="2">
    <source>
        <dbReference type="EMBL" id="KAL0573861.1"/>
    </source>
</evidence>
<name>A0ABR3FEX1_9AGAR</name>
<protein>
    <submittedName>
        <fullName evidence="2">GDP-mannose transporter into the lumen of the Golgi</fullName>
    </submittedName>
</protein>
<comment type="caution">
    <text evidence="2">The sequence shown here is derived from an EMBL/GenBank/DDBJ whole genome shotgun (WGS) entry which is preliminary data.</text>
</comment>
<reference evidence="2 3" key="1">
    <citation type="submission" date="2024-02" db="EMBL/GenBank/DDBJ databases">
        <title>A draft genome for the cacao thread blight pathogen Marasmius crinis-equi.</title>
        <authorList>
            <person name="Cohen S.P."/>
            <person name="Baruah I.K."/>
            <person name="Amoako-Attah I."/>
            <person name="Bukari Y."/>
            <person name="Meinhardt L.W."/>
            <person name="Bailey B.A."/>
        </authorList>
    </citation>
    <scope>NUCLEOTIDE SEQUENCE [LARGE SCALE GENOMIC DNA]</scope>
    <source>
        <strain evidence="2 3">GH-76</strain>
    </source>
</reference>
<dbReference type="Proteomes" id="UP001465976">
    <property type="component" value="Unassembled WGS sequence"/>
</dbReference>
<proteinExistence type="predicted"/>
<keyword evidence="1" id="KW-0732">Signal</keyword>
<evidence type="ECO:0000256" key="1">
    <source>
        <dbReference type="SAM" id="SignalP"/>
    </source>
</evidence>
<accession>A0ABR3FEX1</accession>
<evidence type="ECO:0000313" key="3">
    <source>
        <dbReference type="Proteomes" id="UP001465976"/>
    </source>
</evidence>
<organism evidence="2 3">
    <name type="scientific">Marasmius crinis-equi</name>
    <dbReference type="NCBI Taxonomy" id="585013"/>
    <lineage>
        <taxon>Eukaryota</taxon>
        <taxon>Fungi</taxon>
        <taxon>Dikarya</taxon>
        <taxon>Basidiomycota</taxon>
        <taxon>Agaricomycotina</taxon>
        <taxon>Agaricomycetes</taxon>
        <taxon>Agaricomycetidae</taxon>
        <taxon>Agaricales</taxon>
        <taxon>Marasmiineae</taxon>
        <taxon>Marasmiaceae</taxon>
        <taxon>Marasmius</taxon>
    </lineage>
</organism>
<keyword evidence="3" id="KW-1185">Reference proteome</keyword>
<feature type="chain" id="PRO_5047404995" evidence="1">
    <location>
        <begin position="26"/>
        <end position="174"/>
    </location>
</feature>